<keyword evidence="1" id="KW-0472">Membrane</keyword>
<organism evidence="2">
    <name type="scientific">Favella ehrenbergii</name>
    <dbReference type="NCBI Taxonomy" id="182087"/>
    <lineage>
        <taxon>Eukaryota</taxon>
        <taxon>Sar</taxon>
        <taxon>Alveolata</taxon>
        <taxon>Ciliophora</taxon>
        <taxon>Intramacronucleata</taxon>
        <taxon>Spirotrichea</taxon>
        <taxon>Choreotrichia</taxon>
        <taxon>Tintinnida</taxon>
        <taxon>Xystonellidae</taxon>
        <taxon>Favella</taxon>
    </lineage>
</organism>
<accession>A0A7S3I3J2</accession>
<evidence type="ECO:0000313" key="2">
    <source>
        <dbReference type="EMBL" id="CAE0312088.1"/>
    </source>
</evidence>
<dbReference type="AlphaFoldDB" id="A0A7S3I3J2"/>
<protein>
    <submittedName>
        <fullName evidence="2">Uncharacterized protein</fullName>
    </submittedName>
</protein>
<gene>
    <name evidence="2" type="ORF">FEHR0123_LOCUS7009</name>
</gene>
<proteinExistence type="predicted"/>
<evidence type="ECO:0000256" key="1">
    <source>
        <dbReference type="SAM" id="Phobius"/>
    </source>
</evidence>
<keyword evidence="1" id="KW-1133">Transmembrane helix</keyword>
<name>A0A7S3I3J2_9SPIT</name>
<keyword evidence="1" id="KW-0812">Transmembrane</keyword>
<dbReference type="EMBL" id="HBIE01023002">
    <property type="protein sequence ID" value="CAE0312088.1"/>
    <property type="molecule type" value="Transcribed_RNA"/>
</dbReference>
<reference evidence="2" key="1">
    <citation type="submission" date="2021-01" db="EMBL/GenBank/DDBJ databases">
        <authorList>
            <person name="Corre E."/>
            <person name="Pelletier E."/>
            <person name="Niang G."/>
            <person name="Scheremetjew M."/>
            <person name="Finn R."/>
            <person name="Kale V."/>
            <person name="Holt S."/>
            <person name="Cochrane G."/>
            <person name="Meng A."/>
            <person name="Brown T."/>
            <person name="Cohen L."/>
        </authorList>
    </citation>
    <scope>NUCLEOTIDE SEQUENCE</scope>
    <source>
        <strain evidence="2">Fehren 1</strain>
    </source>
</reference>
<sequence>MQGDLYSGRYSNDEIRRILEINARPTFLQKPEAAFYKKNALENGPTWAEKREFVHWLINDSNISASSKLYLRENQYWIEKYQLRGLKYGLIASSATFLFFPVIRRQPFVRRFSISMLPMAYFLNWGYVWGHENWWRRQKEVVVTYEIFTGNRHRTTMK</sequence>
<feature type="transmembrane region" description="Helical" evidence="1">
    <location>
        <begin position="109"/>
        <end position="129"/>
    </location>
</feature>